<accession>A0ABV8VFD8</accession>
<protein>
    <submittedName>
        <fullName evidence="1">Nucleotidyltransferase domain-containing protein</fullName>
    </submittedName>
</protein>
<dbReference type="RefSeq" id="WP_378559108.1">
    <property type="nucleotide sequence ID" value="NZ_JBHSDL010000009.1"/>
</dbReference>
<gene>
    <name evidence="1" type="ORF">ACFO5K_09400</name>
</gene>
<dbReference type="Proteomes" id="UP001595844">
    <property type="component" value="Unassembled WGS sequence"/>
</dbReference>
<dbReference type="EMBL" id="JBHSDL010000009">
    <property type="protein sequence ID" value="MFC4374317.1"/>
    <property type="molecule type" value="Genomic_DNA"/>
</dbReference>
<organism evidence="1 2">
    <name type="scientific">Nocardia halotolerans</name>
    <dbReference type="NCBI Taxonomy" id="1755878"/>
    <lineage>
        <taxon>Bacteria</taxon>
        <taxon>Bacillati</taxon>
        <taxon>Actinomycetota</taxon>
        <taxon>Actinomycetes</taxon>
        <taxon>Mycobacteriales</taxon>
        <taxon>Nocardiaceae</taxon>
        <taxon>Nocardia</taxon>
    </lineage>
</organism>
<evidence type="ECO:0000313" key="1">
    <source>
        <dbReference type="EMBL" id="MFC4374317.1"/>
    </source>
</evidence>
<evidence type="ECO:0000313" key="2">
    <source>
        <dbReference type="Proteomes" id="UP001595844"/>
    </source>
</evidence>
<reference evidence="2" key="1">
    <citation type="journal article" date="2019" name="Int. J. Syst. Evol. Microbiol.">
        <title>The Global Catalogue of Microorganisms (GCM) 10K type strain sequencing project: providing services to taxonomists for standard genome sequencing and annotation.</title>
        <authorList>
            <consortium name="The Broad Institute Genomics Platform"/>
            <consortium name="The Broad Institute Genome Sequencing Center for Infectious Disease"/>
            <person name="Wu L."/>
            <person name="Ma J."/>
        </authorList>
    </citation>
    <scope>NUCLEOTIDE SEQUENCE [LARGE SCALE GENOMIC DNA]</scope>
    <source>
        <strain evidence="2">IBRC-M 10490</strain>
    </source>
</reference>
<comment type="caution">
    <text evidence="1">The sequence shown here is derived from an EMBL/GenBank/DDBJ whole genome shotgun (WGS) entry which is preliminary data.</text>
</comment>
<dbReference type="InterPro" id="IPR043519">
    <property type="entry name" value="NT_sf"/>
</dbReference>
<dbReference type="InterPro" id="IPR019646">
    <property type="entry name" value="Aminoglyc_AdlTrfase"/>
</dbReference>
<dbReference type="Gene3D" id="3.30.460.40">
    <property type="match status" value="1"/>
</dbReference>
<dbReference type="Pfam" id="PF10706">
    <property type="entry name" value="Aminoglyc_resit"/>
    <property type="match status" value="1"/>
</dbReference>
<sequence length="219" mass="24707">MNSPDGAHAFSANEADHRWDPWTPSVVAARLASSPVPWAVAGGWALDLFAGEVSRAHDDIEISIPRTAFRQIAAVFPEYEWDVPGDGTLWPYAQAAERADLHQTWLRDPSTGTFHLDVFREPHDGNTWICRRDNTIRLPYTDLLRRSRTTEIPYLVPEVVLLFKARANRPKDDNDFHRILPLLLGYQLARLNSWLGRVHPGHSWLTEIARATGSAPSGQ</sequence>
<name>A0ABV8VFD8_9NOCA</name>
<dbReference type="SUPFAM" id="SSF81301">
    <property type="entry name" value="Nucleotidyltransferase"/>
    <property type="match status" value="1"/>
</dbReference>
<keyword evidence="2" id="KW-1185">Reference proteome</keyword>
<proteinExistence type="predicted"/>